<dbReference type="EMBL" id="AP026867">
    <property type="protein sequence ID" value="BDS14615.1"/>
    <property type="molecule type" value="Genomic_DNA"/>
</dbReference>
<sequence length="383" mass="45876">MDKHKSTYIFTLLFLLLWGTSAQAQKLQVKSILHQQYLLTEDGEMTLSSQEKKEFNLFNKLSLLEKYLINNKKELELDRQERLSYDPKGRHQNTLEYDKEGILQAETKIYWDAYNNKSKVEQIEYDNGQQTSVAVTYLLEYNEDGNKEQEKFFTPNGTQVKERTWFYNNQKEISKSFTWIENYKEPRKEILTIYKRNNKGDLAQSITTEKVNGKEFRKDIRFFSKNYVIEWKTFIEGKLESHFFNEYRDSVIIRTTRQNKRKILTLEEAEKEKERLEKRKNRNTINKEIKGTNVFITNTEYDAYGNILVTTQSSNETVITVTQYVYDDYGNQIKMIKVDKEKNLKEEELNEYDDWGNTSKKIIKKNGKVISEDRYTYEYFPKE</sequence>
<protein>
    <submittedName>
        <fullName evidence="2">Uncharacterized protein</fullName>
    </submittedName>
</protein>
<dbReference type="KEGG" id="aup:AsAng_0053960"/>
<evidence type="ECO:0000313" key="2">
    <source>
        <dbReference type="EMBL" id="BDS14615.1"/>
    </source>
</evidence>
<dbReference type="Proteomes" id="UP001060919">
    <property type="component" value="Chromosome"/>
</dbReference>
<gene>
    <name evidence="2" type="ORF">AsAng_0053960</name>
</gene>
<evidence type="ECO:0000256" key="1">
    <source>
        <dbReference type="SAM" id="Coils"/>
    </source>
</evidence>
<name>A0A915YJY2_9BACT</name>
<dbReference type="AlphaFoldDB" id="A0A915YJY2"/>
<proteinExistence type="predicted"/>
<keyword evidence="1" id="KW-0175">Coiled coil</keyword>
<dbReference type="Gene3D" id="2.180.10.10">
    <property type="entry name" value="RHS repeat-associated core"/>
    <property type="match status" value="1"/>
</dbReference>
<accession>A0A915YJY2</accession>
<evidence type="ECO:0000313" key="3">
    <source>
        <dbReference type="Proteomes" id="UP001060919"/>
    </source>
</evidence>
<reference evidence="2" key="1">
    <citation type="submission" date="2022-09" db="EMBL/GenBank/DDBJ databases">
        <title>Aureispira anguillicida sp. nov., isolated from Leptocephalus of Japanese eel Anguilla japonica.</title>
        <authorList>
            <person name="Yuasa K."/>
            <person name="Mekata T."/>
            <person name="Ikunari K."/>
        </authorList>
    </citation>
    <scope>NUCLEOTIDE SEQUENCE</scope>
    <source>
        <strain evidence="2">EL160426</strain>
    </source>
</reference>
<feature type="coiled-coil region" evidence="1">
    <location>
        <begin position="252"/>
        <end position="286"/>
    </location>
</feature>
<dbReference type="RefSeq" id="WP_264789832.1">
    <property type="nucleotide sequence ID" value="NZ_AP026867.1"/>
</dbReference>
<keyword evidence="3" id="KW-1185">Reference proteome</keyword>
<organism evidence="2 3">
    <name type="scientific">Aureispira anguillae</name>
    <dbReference type="NCBI Taxonomy" id="2864201"/>
    <lineage>
        <taxon>Bacteria</taxon>
        <taxon>Pseudomonadati</taxon>
        <taxon>Bacteroidota</taxon>
        <taxon>Saprospiria</taxon>
        <taxon>Saprospirales</taxon>
        <taxon>Saprospiraceae</taxon>
        <taxon>Aureispira</taxon>
    </lineage>
</organism>